<protein>
    <submittedName>
        <fullName evidence="1">Uncharacterized protein</fullName>
    </submittedName>
</protein>
<organism evidence="1 2">
    <name type="scientific">Segatella copri</name>
    <dbReference type="NCBI Taxonomy" id="165179"/>
    <lineage>
        <taxon>Bacteria</taxon>
        <taxon>Pseudomonadati</taxon>
        <taxon>Bacteroidota</taxon>
        <taxon>Bacteroidia</taxon>
        <taxon>Bacteroidales</taxon>
        <taxon>Prevotellaceae</taxon>
        <taxon>Segatella</taxon>
    </lineage>
</organism>
<gene>
    <name evidence="1" type="ORF">DW192_00480</name>
</gene>
<evidence type="ECO:0000313" key="1">
    <source>
        <dbReference type="EMBL" id="RHH85242.1"/>
    </source>
</evidence>
<accession>A0A414YGG1</accession>
<name>A0A414YGG1_9BACT</name>
<evidence type="ECO:0000313" key="2">
    <source>
        <dbReference type="Proteomes" id="UP000284548"/>
    </source>
</evidence>
<dbReference type="Proteomes" id="UP000284548">
    <property type="component" value="Unassembled WGS sequence"/>
</dbReference>
<proteinExistence type="predicted"/>
<dbReference type="EMBL" id="QRKB01000001">
    <property type="protein sequence ID" value="RHH85242.1"/>
    <property type="molecule type" value="Genomic_DNA"/>
</dbReference>
<dbReference type="RefSeq" id="WP_118253076.1">
    <property type="nucleotide sequence ID" value="NZ_QRKB01000001.1"/>
</dbReference>
<reference evidence="1 2" key="1">
    <citation type="submission" date="2018-08" db="EMBL/GenBank/DDBJ databases">
        <title>A genome reference for cultivated species of the human gut microbiota.</title>
        <authorList>
            <person name="Zou Y."/>
            <person name="Xue W."/>
            <person name="Luo G."/>
        </authorList>
    </citation>
    <scope>NUCLEOTIDE SEQUENCE [LARGE SCALE GENOMIC DNA]</scope>
    <source>
        <strain evidence="1 2">AM16-54</strain>
    </source>
</reference>
<comment type="caution">
    <text evidence="1">The sequence shown here is derived from an EMBL/GenBank/DDBJ whole genome shotgun (WGS) entry which is preliminary data.</text>
</comment>
<sequence length="135" mass="15012">MKKKGYYEYDPVIYPRMLCVAIGMNQEDANKCFEGRNGGVLRVDFSNADAITYDKVREKSNKKLCSFINFASKNSMRMGVCCHEASHACDAIEGAIGMEHGGEPSAYLIGWIASCINKARLGIGNFVEIKDKEEK</sequence>
<dbReference type="AlphaFoldDB" id="A0A414YGG1"/>